<keyword evidence="1 10" id="KW-0963">Cytoplasm</keyword>
<dbReference type="GO" id="GO:0071555">
    <property type="term" value="P:cell wall organization"/>
    <property type="evidence" value="ECO:0007669"/>
    <property type="project" value="UniProtKB-KW"/>
</dbReference>
<dbReference type="SUPFAM" id="SSF53244">
    <property type="entry name" value="MurD-like peptide ligases, peptide-binding domain"/>
    <property type="match status" value="1"/>
</dbReference>
<keyword evidence="4 10" id="KW-0547">Nucleotide-binding</keyword>
<accession>A0A7D4BQC6</accession>
<dbReference type="Gene3D" id="3.40.1390.10">
    <property type="entry name" value="MurE/MurF, N-terminal domain"/>
    <property type="match status" value="1"/>
</dbReference>
<dbReference type="PANTHER" id="PTHR43024:SF1">
    <property type="entry name" value="UDP-N-ACETYLMURAMOYL-TRIPEPTIDE--D-ALANYL-D-ALANINE LIGASE"/>
    <property type="match status" value="1"/>
</dbReference>
<evidence type="ECO:0000259" key="13">
    <source>
        <dbReference type="Pfam" id="PF02875"/>
    </source>
</evidence>
<sequence>MIQTTCESVCRMVEGKLYGKVSDAQLMIMGVSTDTRTLQTNQLFIPLVGERFNGHQFLDQAVAMGAAAALWQKDQPMPEKSSIPLLVVEDTLVALQTLAACYRRETGVKVVAVTGSNGKTTTKDLIGSALAVKYRVHRTQGNLNNHIGLPLTILSMPRETEIAVLEMGMNHTGEISALSRIAQPDVAVVTNIGEAHLEFLGSREAIADAKLEIRDGLSEQGLLIVDGDEPLLKERLARENRQVIRVGWNEENDDRIQGIRLKGIQGITFTSFATGHQFELPLMGKHNALNALLAVVVGRHFGMKETEIQKGLQQSEQSGMRLETQMARNGMTIINDAYNASPTAMKATIDLLMSLDPGKEKWVLLADMLELGSKEADYHREVGRYAVMKGVHRIYTYGERGHWIAQGAREAKGQQVNHFQSVEEAAAVLSRDGGQEVILLVKASRGALLENVIELLKKGENEH</sequence>
<feature type="domain" description="Mur ligase N-terminal catalytic" evidence="12">
    <location>
        <begin position="28"/>
        <end position="100"/>
    </location>
</feature>
<evidence type="ECO:0000259" key="12">
    <source>
        <dbReference type="Pfam" id="PF01225"/>
    </source>
</evidence>
<dbReference type="InterPro" id="IPR051046">
    <property type="entry name" value="MurCDEF_CellWall_CoF430Synth"/>
</dbReference>
<evidence type="ECO:0000256" key="2">
    <source>
        <dbReference type="ARBA" id="ARBA00022598"/>
    </source>
</evidence>
<dbReference type="GO" id="GO:0051301">
    <property type="term" value="P:cell division"/>
    <property type="evidence" value="ECO:0007669"/>
    <property type="project" value="UniProtKB-KW"/>
</dbReference>
<name>A0A7D4BQC6_9BACL</name>
<dbReference type="InterPro" id="IPR005863">
    <property type="entry name" value="UDP-N-AcMur_synth"/>
</dbReference>
<dbReference type="Pfam" id="PF08245">
    <property type="entry name" value="Mur_ligase_M"/>
    <property type="match status" value="1"/>
</dbReference>
<dbReference type="SUPFAM" id="SSF63418">
    <property type="entry name" value="MurE/MurF N-terminal domain"/>
    <property type="match status" value="1"/>
</dbReference>
<evidence type="ECO:0000256" key="9">
    <source>
        <dbReference type="ARBA" id="ARBA00023316"/>
    </source>
</evidence>
<dbReference type="Gene3D" id="3.40.1190.10">
    <property type="entry name" value="Mur-like, catalytic domain"/>
    <property type="match status" value="1"/>
</dbReference>
<evidence type="ECO:0000313" key="15">
    <source>
        <dbReference type="EMBL" id="QKG84771.1"/>
    </source>
</evidence>
<evidence type="ECO:0000256" key="10">
    <source>
        <dbReference type="HAMAP-Rule" id="MF_02019"/>
    </source>
</evidence>
<evidence type="ECO:0000256" key="11">
    <source>
        <dbReference type="RuleBase" id="RU004136"/>
    </source>
</evidence>
<feature type="domain" description="Mur ligase C-terminal" evidence="13">
    <location>
        <begin position="321"/>
        <end position="444"/>
    </location>
</feature>
<dbReference type="KEGG" id="kpul:GXN76_09990"/>
<comment type="subcellular location">
    <subcellularLocation>
        <location evidence="10 11">Cytoplasm</location>
    </subcellularLocation>
</comment>
<dbReference type="Pfam" id="PF02875">
    <property type="entry name" value="Mur_ligase_C"/>
    <property type="match status" value="1"/>
</dbReference>
<dbReference type="AlphaFoldDB" id="A0A7D4BQC6"/>
<keyword evidence="8 10" id="KW-0131">Cell cycle</keyword>
<keyword evidence="2 10" id="KW-0436">Ligase</keyword>
<comment type="function">
    <text evidence="10 11">Involved in cell wall formation. Catalyzes the final step in the synthesis of UDP-N-acetylmuramoyl-pentapeptide, the precursor of murein.</text>
</comment>
<dbReference type="Proteomes" id="UP000503088">
    <property type="component" value="Chromosome"/>
</dbReference>
<keyword evidence="5 10" id="KW-0067">ATP-binding</keyword>
<gene>
    <name evidence="10" type="primary">murF</name>
    <name evidence="15" type="ORF">GXN76_09990</name>
</gene>
<evidence type="ECO:0000256" key="3">
    <source>
        <dbReference type="ARBA" id="ARBA00022618"/>
    </source>
</evidence>
<dbReference type="EMBL" id="CP048104">
    <property type="protein sequence ID" value="QKG84771.1"/>
    <property type="molecule type" value="Genomic_DNA"/>
</dbReference>
<dbReference type="InterPro" id="IPR000713">
    <property type="entry name" value="Mur_ligase_N"/>
</dbReference>
<reference evidence="15 16" key="1">
    <citation type="submission" date="2020-01" db="EMBL/GenBank/DDBJ databases">
        <authorList>
            <person name="Gulvik C.A."/>
            <person name="Batra D.G."/>
        </authorList>
    </citation>
    <scope>NUCLEOTIDE SEQUENCE [LARGE SCALE GENOMIC DNA]</scope>
    <source>
        <strain evidence="15 16">W9323</strain>
    </source>
</reference>
<protein>
    <recommendedName>
        <fullName evidence="10 11">UDP-N-acetylmuramoyl-tripeptide--D-alanyl-D-alanine ligase</fullName>
        <ecNumber evidence="10 11">6.3.2.10</ecNumber>
    </recommendedName>
    <alternativeName>
        <fullName evidence="10">D-alanyl-D-alanine-adding enzyme</fullName>
    </alternativeName>
</protein>
<evidence type="ECO:0000256" key="1">
    <source>
        <dbReference type="ARBA" id="ARBA00022490"/>
    </source>
</evidence>
<feature type="domain" description="Mur ligase central" evidence="14">
    <location>
        <begin position="113"/>
        <end position="297"/>
    </location>
</feature>
<dbReference type="InterPro" id="IPR004101">
    <property type="entry name" value="Mur_ligase_C"/>
</dbReference>
<dbReference type="RefSeq" id="WP_173222790.1">
    <property type="nucleotide sequence ID" value="NZ_CP048104.1"/>
</dbReference>
<evidence type="ECO:0000256" key="5">
    <source>
        <dbReference type="ARBA" id="ARBA00022840"/>
    </source>
</evidence>
<dbReference type="InterPro" id="IPR013221">
    <property type="entry name" value="Mur_ligase_cen"/>
</dbReference>
<keyword evidence="7 10" id="KW-0573">Peptidoglycan synthesis</keyword>
<evidence type="ECO:0000259" key="14">
    <source>
        <dbReference type="Pfam" id="PF08245"/>
    </source>
</evidence>
<dbReference type="GO" id="GO:0005737">
    <property type="term" value="C:cytoplasm"/>
    <property type="evidence" value="ECO:0007669"/>
    <property type="project" value="UniProtKB-SubCell"/>
</dbReference>
<dbReference type="GO" id="GO:0009252">
    <property type="term" value="P:peptidoglycan biosynthetic process"/>
    <property type="evidence" value="ECO:0007669"/>
    <property type="project" value="UniProtKB-UniRule"/>
</dbReference>
<dbReference type="InterPro" id="IPR036615">
    <property type="entry name" value="Mur_ligase_C_dom_sf"/>
</dbReference>
<dbReference type="UniPathway" id="UPA00219"/>
<organism evidence="15 16">
    <name type="scientific">Kroppenstedtia pulmonis</name>
    <dbReference type="NCBI Taxonomy" id="1380685"/>
    <lineage>
        <taxon>Bacteria</taxon>
        <taxon>Bacillati</taxon>
        <taxon>Bacillota</taxon>
        <taxon>Bacilli</taxon>
        <taxon>Bacillales</taxon>
        <taxon>Thermoactinomycetaceae</taxon>
        <taxon>Kroppenstedtia</taxon>
    </lineage>
</organism>
<dbReference type="PANTHER" id="PTHR43024">
    <property type="entry name" value="UDP-N-ACETYLMURAMOYL-TRIPEPTIDE--D-ALANYL-D-ALANINE LIGASE"/>
    <property type="match status" value="1"/>
</dbReference>
<dbReference type="SUPFAM" id="SSF53623">
    <property type="entry name" value="MurD-like peptide ligases, catalytic domain"/>
    <property type="match status" value="1"/>
</dbReference>
<dbReference type="InterPro" id="IPR036565">
    <property type="entry name" value="Mur-like_cat_sf"/>
</dbReference>
<feature type="binding site" evidence="10">
    <location>
        <begin position="115"/>
        <end position="121"/>
    </location>
    <ligand>
        <name>ATP</name>
        <dbReference type="ChEBI" id="CHEBI:30616"/>
    </ligand>
</feature>
<proteinExistence type="inferred from homology"/>
<comment type="catalytic activity">
    <reaction evidence="10 11">
        <text>D-alanyl-D-alanine + UDP-N-acetyl-alpha-D-muramoyl-L-alanyl-gamma-D-glutamyl-meso-2,6-diaminopimelate + ATP = UDP-N-acetyl-alpha-D-muramoyl-L-alanyl-gamma-D-glutamyl-meso-2,6-diaminopimeloyl-D-alanyl-D-alanine + ADP + phosphate + H(+)</text>
        <dbReference type="Rhea" id="RHEA:28374"/>
        <dbReference type="ChEBI" id="CHEBI:15378"/>
        <dbReference type="ChEBI" id="CHEBI:30616"/>
        <dbReference type="ChEBI" id="CHEBI:43474"/>
        <dbReference type="ChEBI" id="CHEBI:57822"/>
        <dbReference type="ChEBI" id="CHEBI:61386"/>
        <dbReference type="ChEBI" id="CHEBI:83905"/>
        <dbReference type="ChEBI" id="CHEBI:456216"/>
        <dbReference type="EC" id="6.3.2.10"/>
    </reaction>
</comment>
<evidence type="ECO:0000313" key="16">
    <source>
        <dbReference type="Proteomes" id="UP000503088"/>
    </source>
</evidence>
<evidence type="ECO:0000256" key="7">
    <source>
        <dbReference type="ARBA" id="ARBA00022984"/>
    </source>
</evidence>
<comment type="pathway">
    <text evidence="10 11">Cell wall biogenesis; peptidoglycan biosynthesis.</text>
</comment>
<dbReference type="Gene3D" id="3.90.190.20">
    <property type="entry name" value="Mur ligase, C-terminal domain"/>
    <property type="match status" value="1"/>
</dbReference>
<dbReference type="HAMAP" id="MF_02019">
    <property type="entry name" value="MurF"/>
    <property type="match status" value="1"/>
</dbReference>
<comment type="similarity">
    <text evidence="10">Belongs to the MurCDEF family. MurF subfamily.</text>
</comment>
<keyword evidence="9 10" id="KW-0961">Cell wall biogenesis/degradation</keyword>
<dbReference type="GO" id="GO:0008360">
    <property type="term" value="P:regulation of cell shape"/>
    <property type="evidence" value="ECO:0007669"/>
    <property type="project" value="UniProtKB-KW"/>
</dbReference>
<dbReference type="GO" id="GO:0047480">
    <property type="term" value="F:UDP-N-acetylmuramoyl-tripeptide-D-alanyl-D-alanine ligase activity"/>
    <property type="evidence" value="ECO:0007669"/>
    <property type="project" value="UniProtKB-UniRule"/>
</dbReference>
<evidence type="ECO:0000256" key="8">
    <source>
        <dbReference type="ARBA" id="ARBA00023306"/>
    </source>
</evidence>
<keyword evidence="16" id="KW-1185">Reference proteome</keyword>
<dbReference type="NCBIfam" id="TIGR01143">
    <property type="entry name" value="murF"/>
    <property type="match status" value="1"/>
</dbReference>
<keyword evidence="3 10" id="KW-0132">Cell division</keyword>
<dbReference type="Pfam" id="PF01225">
    <property type="entry name" value="Mur_ligase"/>
    <property type="match status" value="1"/>
</dbReference>
<evidence type="ECO:0000256" key="4">
    <source>
        <dbReference type="ARBA" id="ARBA00022741"/>
    </source>
</evidence>
<dbReference type="GO" id="GO:0005524">
    <property type="term" value="F:ATP binding"/>
    <property type="evidence" value="ECO:0007669"/>
    <property type="project" value="UniProtKB-UniRule"/>
</dbReference>
<dbReference type="EC" id="6.3.2.10" evidence="10 11"/>
<dbReference type="InterPro" id="IPR035911">
    <property type="entry name" value="MurE/MurF_N"/>
</dbReference>
<evidence type="ECO:0000256" key="6">
    <source>
        <dbReference type="ARBA" id="ARBA00022960"/>
    </source>
</evidence>
<keyword evidence="6 10" id="KW-0133">Cell shape</keyword>